<dbReference type="PANTHER" id="PTHR31423:SF3">
    <property type="entry name" value="PROLYL-TRNA SYNTHETASE ASSOCIATED DOMAIN-CONTAINING PROTEIN 1-RELATED"/>
    <property type="match status" value="1"/>
</dbReference>
<protein>
    <submittedName>
        <fullName evidence="3">Prolyl-tRNA synthetase associated domain-containing protein</fullName>
    </submittedName>
</protein>
<evidence type="ECO:0000313" key="4">
    <source>
        <dbReference type="Proteomes" id="UP000712157"/>
    </source>
</evidence>
<comment type="caution">
    <text evidence="3">The sequence shown here is derived from an EMBL/GenBank/DDBJ whole genome shotgun (WGS) entry which is preliminary data.</text>
</comment>
<organism evidence="3 4">
    <name type="scientific">Diplocloster agilis</name>
    <dbReference type="NCBI Taxonomy" id="2850323"/>
    <lineage>
        <taxon>Bacteria</taxon>
        <taxon>Bacillati</taxon>
        <taxon>Bacillota</taxon>
        <taxon>Clostridia</taxon>
        <taxon>Lachnospirales</taxon>
        <taxon>Lachnospiraceae</taxon>
        <taxon>Diplocloster</taxon>
    </lineage>
</organism>
<dbReference type="RefSeq" id="WP_158348720.1">
    <property type="nucleotide sequence ID" value="NZ_JAHQCW010000069.1"/>
</dbReference>
<dbReference type="SUPFAM" id="SSF55826">
    <property type="entry name" value="YbaK/ProRS associated domain"/>
    <property type="match status" value="1"/>
</dbReference>
<dbReference type="Proteomes" id="UP000712157">
    <property type="component" value="Unassembled WGS sequence"/>
</dbReference>
<dbReference type="InterPro" id="IPR040285">
    <property type="entry name" value="ProX/PRXD1"/>
</dbReference>
<dbReference type="Pfam" id="PF04073">
    <property type="entry name" value="tRNA_edit"/>
    <property type="match status" value="1"/>
</dbReference>
<comment type="similarity">
    <text evidence="1">Belongs to the PRORSD1 family.</text>
</comment>
<sequence length="181" mass="20680">MLKFDPTLYADKPDPHNRLPKEMAVYELLERLQIPYLRADHEVTATIEDCHEIDQLLGISICKNLFLCNRQKTNYYLLMMPGEKPFKTKDLSAQIGSARLSFGDAQAMEQYLNLTPGSVTVLALMNDPEQRVRLLIDRDVLQQEYIGCHPCINTSSLKIKTSDILEKFLPYVGHVPTIVDL</sequence>
<dbReference type="EMBL" id="JAHQCW010000069">
    <property type="protein sequence ID" value="MBU9739606.1"/>
    <property type="molecule type" value="Genomic_DNA"/>
</dbReference>
<keyword evidence="4" id="KW-1185">Reference proteome</keyword>
<name>A0A949NGG0_9FIRM</name>
<dbReference type="CDD" id="cd04335">
    <property type="entry name" value="PrdX_deacylase"/>
    <property type="match status" value="1"/>
</dbReference>
<dbReference type="GO" id="GO:0002161">
    <property type="term" value="F:aminoacyl-tRNA deacylase activity"/>
    <property type="evidence" value="ECO:0007669"/>
    <property type="project" value="InterPro"/>
</dbReference>
<reference evidence="3" key="1">
    <citation type="submission" date="2021-06" db="EMBL/GenBank/DDBJ databases">
        <title>Description of novel taxa of the family Lachnospiraceae.</title>
        <authorList>
            <person name="Chaplin A.V."/>
            <person name="Sokolova S.R."/>
            <person name="Pikina A.P."/>
            <person name="Korzhanova M."/>
            <person name="Belova V."/>
            <person name="Korostin D."/>
            <person name="Efimov B.A."/>
        </authorList>
    </citation>
    <scope>NUCLEOTIDE SEQUENCE</scope>
    <source>
        <strain evidence="3">ASD5720</strain>
    </source>
</reference>
<dbReference type="AlphaFoldDB" id="A0A949NGG0"/>
<proteinExistence type="inferred from homology"/>
<dbReference type="PANTHER" id="PTHR31423">
    <property type="entry name" value="YBAK DOMAIN-CONTAINING PROTEIN"/>
    <property type="match status" value="1"/>
</dbReference>
<evidence type="ECO:0000256" key="1">
    <source>
        <dbReference type="ARBA" id="ARBA00010201"/>
    </source>
</evidence>
<evidence type="ECO:0000313" key="3">
    <source>
        <dbReference type="EMBL" id="MBU9739606.1"/>
    </source>
</evidence>
<accession>A0A949NGG0</accession>
<dbReference type="InterPro" id="IPR036754">
    <property type="entry name" value="YbaK/aa-tRNA-synt-asso_dom_sf"/>
</dbReference>
<gene>
    <name evidence="3" type="ORF">KTH89_24015</name>
</gene>
<feature type="domain" description="YbaK/aminoacyl-tRNA synthetase-associated" evidence="2">
    <location>
        <begin position="41"/>
        <end position="165"/>
    </location>
</feature>
<dbReference type="InterPro" id="IPR007214">
    <property type="entry name" value="YbaK/aa-tRNA-synth-assoc-dom"/>
</dbReference>
<evidence type="ECO:0000259" key="2">
    <source>
        <dbReference type="Pfam" id="PF04073"/>
    </source>
</evidence>
<dbReference type="Gene3D" id="3.90.960.10">
    <property type="entry name" value="YbaK/aminoacyl-tRNA synthetase-associated domain"/>
    <property type="match status" value="1"/>
</dbReference>